<name>A0A844Z2G4_9SPHN</name>
<evidence type="ECO:0000256" key="3">
    <source>
        <dbReference type="ARBA" id="ARBA00022448"/>
    </source>
</evidence>
<evidence type="ECO:0000313" key="9">
    <source>
        <dbReference type="EMBL" id="MXO73416.1"/>
    </source>
</evidence>
<feature type="transmembrane region" description="Helical" evidence="8">
    <location>
        <begin position="187"/>
        <end position="209"/>
    </location>
</feature>
<keyword evidence="7 8" id="KW-0472">Membrane</keyword>
<sequence>MDIGFDLIAALMVAAFVAGMIDAIAGGGGLITIPALLAAGVPPVAAIATNKLQSTIGTGGAVIAFARRGHIDWRKFAVPIAASFAGSAVGAFILTRIDSTFLSALLPALLIAMALYYCFAPRMSDADRHSRAGPLALAGVAMVIGCYDGFFGPGTGSFFTTALVAVFGLGLIRAVAHAKVLNLASNVAGLAVLVAGGHVLWIIGLAMAVGSAAGGQAGAHFAMRFGAGIARPLLIVSSLALTARLLADPANPLTAMVLGWVG</sequence>
<comment type="caution">
    <text evidence="9">The sequence shown here is derived from an EMBL/GenBank/DDBJ whole genome shotgun (WGS) entry which is preliminary data.</text>
</comment>
<keyword evidence="10" id="KW-1185">Reference proteome</keyword>
<evidence type="ECO:0000256" key="5">
    <source>
        <dbReference type="ARBA" id="ARBA00022692"/>
    </source>
</evidence>
<comment type="similarity">
    <text evidence="2 8">Belongs to the 4-toluene sulfonate uptake permease (TSUP) (TC 2.A.102) family.</text>
</comment>
<keyword evidence="6 8" id="KW-1133">Transmembrane helix</keyword>
<keyword evidence="5 8" id="KW-0812">Transmembrane</keyword>
<dbReference type="Proteomes" id="UP000466966">
    <property type="component" value="Unassembled WGS sequence"/>
</dbReference>
<evidence type="ECO:0000256" key="8">
    <source>
        <dbReference type="RuleBase" id="RU363041"/>
    </source>
</evidence>
<evidence type="ECO:0000256" key="4">
    <source>
        <dbReference type="ARBA" id="ARBA00022475"/>
    </source>
</evidence>
<feature type="transmembrane region" description="Helical" evidence="8">
    <location>
        <begin position="132"/>
        <end position="150"/>
    </location>
</feature>
<feature type="transmembrane region" description="Helical" evidence="8">
    <location>
        <begin position="101"/>
        <end position="120"/>
    </location>
</feature>
<keyword evidence="4 8" id="KW-1003">Cell membrane</keyword>
<gene>
    <name evidence="9" type="ORF">GRI99_17465</name>
</gene>
<dbReference type="Pfam" id="PF01925">
    <property type="entry name" value="TauE"/>
    <property type="match status" value="1"/>
</dbReference>
<feature type="transmembrane region" description="Helical" evidence="8">
    <location>
        <begin position="7"/>
        <end position="25"/>
    </location>
</feature>
<comment type="subcellular location">
    <subcellularLocation>
        <location evidence="1 8">Cell membrane</location>
        <topology evidence="1 8">Multi-pass membrane protein</topology>
    </subcellularLocation>
</comment>
<dbReference type="InterPro" id="IPR002781">
    <property type="entry name" value="TM_pro_TauE-like"/>
</dbReference>
<proteinExistence type="inferred from homology"/>
<organism evidence="9 10">
    <name type="scientific">Alteraurantiacibacter buctensis</name>
    <dbReference type="NCBI Taxonomy" id="1503981"/>
    <lineage>
        <taxon>Bacteria</taxon>
        <taxon>Pseudomonadati</taxon>
        <taxon>Pseudomonadota</taxon>
        <taxon>Alphaproteobacteria</taxon>
        <taxon>Sphingomonadales</taxon>
        <taxon>Erythrobacteraceae</taxon>
        <taxon>Alteraurantiacibacter</taxon>
    </lineage>
</organism>
<reference evidence="9 10" key="1">
    <citation type="submission" date="2019-12" db="EMBL/GenBank/DDBJ databases">
        <title>Genomic-based taxomic classification of the family Erythrobacteraceae.</title>
        <authorList>
            <person name="Xu L."/>
        </authorList>
    </citation>
    <scope>NUCLEOTIDE SEQUENCE [LARGE SCALE GENOMIC DNA]</scope>
    <source>
        <strain evidence="9 10">M0322</strain>
    </source>
</reference>
<evidence type="ECO:0000256" key="7">
    <source>
        <dbReference type="ARBA" id="ARBA00023136"/>
    </source>
</evidence>
<feature type="transmembrane region" description="Helical" evidence="8">
    <location>
        <begin position="229"/>
        <end position="247"/>
    </location>
</feature>
<dbReference type="OrthoDB" id="554695at2"/>
<dbReference type="EMBL" id="WTYV01000009">
    <property type="protein sequence ID" value="MXO73416.1"/>
    <property type="molecule type" value="Genomic_DNA"/>
</dbReference>
<dbReference type="GO" id="GO:0005886">
    <property type="term" value="C:plasma membrane"/>
    <property type="evidence" value="ECO:0007669"/>
    <property type="project" value="UniProtKB-SubCell"/>
</dbReference>
<dbReference type="AlphaFoldDB" id="A0A844Z2G4"/>
<protein>
    <recommendedName>
        <fullName evidence="8">Probable membrane transporter protein</fullName>
    </recommendedName>
</protein>
<accession>A0A844Z2G4</accession>
<dbReference type="InterPro" id="IPR052017">
    <property type="entry name" value="TSUP"/>
</dbReference>
<evidence type="ECO:0000313" key="10">
    <source>
        <dbReference type="Proteomes" id="UP000466966"/>
    </source>
</evidence>
<dbReference type="PANTHER" id="PTHR30269:SF0">
    <property type="entry name" value="MEMBRANE TRANSPORTER PROTEIN YFCA-RELATED"/>
    <property type="match status" value="1"/>
</dbReference>
<evidence type="ECO:0000256" key="1">
    <source>
        <dbReference type="ARBA" id="ARBA00004651"/>
    </source>
</evidence>
<keyword evidence="3" id="KW-0813">Transport</keyword>
<dbReference type="PANTHER" id="PTHR30269">
    <property type="entry name" value="TRANSMEMBRANE PROTEIN YFCA"/>
    <property type="match status" value="1"/>
</dbReference>
<feature type="transmembrane region" description="Helical" evidence="8">
    <location>
        <begin position="156"/>
        <end position="175"/>
    </location>
</feature>
<dbReference type="RefSeq" id="WP_160773338.1">
    <property type="nucleotide sequence ID" value="NZ_WTYV01000009.1"/>
</dbReference>
<evidence type="ECO:0000256" key="2">
    <source>
        <dbReference type="ARBA" id="ARBA00009142"/>
    </source>
</evidence>
<feature type="transmembrane region" description="Helical" evidence="8">
    <location>
        <begin position="76"/>
        <end position="95"/>
    </location>
</feature>
<evidence type="ECO:0000256" key="6">
    <source>
        <dbReference type="ARBA" id="ARBA00022989"/>
    </source>
</evidence>